<dbReference type="SUPFAM" id="SSF56112">
    <property type="entry name" value="Protein kinase-like (PK-like)"/>
    <property type="match status" value="1"/>
</dbReference>
<dbReference type="RefSeq" id="WP_378063843.1">
    <property type="nucleotide sequence ID" value="NZ_JBHSXS010000029.1"/>
</dbReference>
<dbReference type="InterPro" id="IPR039424">
    <property type="entry name" value="SBP_5"/>
</dbReference>
<evidence type="ECO:0000313" key="3">
    <source>
        <dbReference type="EMBL" id="MFC6884633.1"/>
    </source>
</evidence>
<comment type="caution">
    <text evidence="3">The sequence shown here is derived from an EMBL/GenBank/DDBJ whole genome shotgun (WGS) entry which is preliminary data.</text>
</comment>
<dbReference type="PANTHER" id="PTHR30290:SF83">
    <property type="entry name" value="ABC TRANSPORTER SUBSTRATE-BINDING PROTEIN"/>
    <property type="match status" value="1"/>
</dbReference>
<sequence length="952" mass="99693">MPEVAPLRAGDPDRLGPYRLTGLLGQGGQGAVYLAEVEPGGPLDAGPEQRVAVKLLHARFSGDPKARSRFAAELDVARRVAPFCTARILDADVEGDRPYIVSEYIDGPSLSAVLAEAGPRHGAELDRIAIGTMTALAAIHQAGVVHRDFKPANVLLAADGPRVIDFGIARALDATGTLSSTAVGTPAYMAPEQISGAPVGPEADVFAWGATMVYAAGTRPAFGQDSIPAVMHRILNLPPDLGALFEPLRSLVADCLSKDPNLRPSSHQVLVRLLSLAGSLPGAAGGGNGARDAAVLNQGAEAAATSTRLRQVIAPPQGFPGQPPAPGPPGGPHPSLPAPAPPPTPWARPSPDVQAPAASTWPPQDAPASAGSNWPSQDTAPGSPQTTRPPDASRPPSASRPRRGPRVGVLAGAGSAALVALVVLGSVIAVQLRESDGKDPAPAPGRVGGELRTVFQTVGESGELDPSHSLLGTRKFISKQLFTGLVETAPDGSARYRLATSITPDATCTRWTIALKTGTRFSDGEPVDAESFARGWARAAAVPGSAAPYLMNDIKGFPEVSGAKKAESLSGVQASGGTLRVELTSPNCEFAARLGDPVFSPVPRKAGRADNAAYNLNPVGNGPFKIQASQKDRALTLVRNEAWAFGKTKLDRVLLKLSDDTTAIGRAGAAAGEVDWAPIEQDGLVSARSRRGLITHSTPFSRMLVPLTARGPMKSREARQAVSYALDRTAISNALYGGVYQPAHGIVPAGIPGFGAAGRCASCDASDQVKARDLAARARLGPETKLNLYIQNTDAHRRMGAVVRDRVRQVLGWTVELKTVKAFDYRAIRKTVTAKDASGLLFYPWGPDYPAPYTMLRPLLAGDLVATPSNAYTNFAGWRNGRFDELLARGVREPDATKRTRVFQEAEKIALDDMALIPVVNDGRAAEAPANRFVGLGMDYDGDPTVASAALR</sequence>
<dbReference type="Gene3D" id="1.10.510.10">
    <property type="entry name" value="Transferase(Phosphotransferase) domain 1"/>
    <property type="match status" value="1"/>
</dbReference>
<reference evidence="4" key="1">
    <citation type="journal article" date="2019" name="Int. J. Syst. Evol. Microbiol.">
        <title>The Global Catalogue of Microorganisms (GCM) 10K type strain sequencing project: providing services to taxonomists for standard genome sequencing and annotation.</title>
        <authorList>
            <consortium name="The Broad Institute Genomics Platform"/>
            <consortium name="The Broad Institute Genome Sequencing Center for Infectious Disease"/>
            <person name="Wu L."/>
            <person name="Ma J."/>
        </authorList>
    </citation>
    <scope>NUCLEOTIDE SEQUENCE [LARGE SCALE GENOMIC DNA]</scope>
    <source>
        <strain evidence="4">JCM 3369</strain>
    </source>
</reference>
<organism evidence="3 4">
    <name type="scientific">Actinomadura yumaensis</name>
    <dbReference type="NCBI Taxonomy" id="111807"/>
    <lineage>
        <taxon>Bacteria</taxon>
        <taxon>Bacillati</taxon>
        <taxon>Actinomycetota</taxon>
        <taxon>Actinomycetes</taxon>
        <taxon>Streptosporangiales</taxon>
        <taxon>Thermomonosporaceae</taxon>
        <taxon>Actinomadura</taxon>
    </lineage>
</organism>
<dbReference type="CDD" id="cd14014">
    <property type="entry name" value="STKc_PknB_like"/>
    <property type="match status" value="1"/>
</dbReference>
<dbReference type="PANTHER" id="PTHR30290">
    <property type="entry name" value="PERIPLASMIC BINDING COMPONENT OF ABC TRANSPORTER"/>
    <property type="match status" value="1"/>
</dbReference>
<dbReference type="Pfam" id="PF00069">
    <property type="entry name" value="Pkinase"/>
    <property type="match status" value="1"/>
</dbReference>
<accession>A0ABW2CVJ0</accession>
<feature type="domain" description="Protein kinase" evidence="2">
    <location>
        <begin position="18"/>
        <end position="276"/>
    </location>
</feature>
<dbReference type="PROSITE" id="PS00108">
    <property type="entry name" value="PROTEIN_KINASE_ST"/>
    <property type="match status" value="1"/>
</dbReference>
<evidence type="ECO:0000256" key="1">
    <source>
        <dbReference type="SAM" id="MobiDB-lite"/>
    </source>
</evidence>
<dbReference type="SUPFAM" id="SSF53850">
    <property type="entry name" value="Periplasmic binding protein-like II"/>
    <property type="match status" value="1"/>
</dbReference>
<feature type="compositionally biased region" description="Low complexity" evidence="1">
    <location>
        <begin position="388"/>
        <end position="399"/>
    </location>
</feature>
<feature type="compositionally biased region" description="Pro residues" evidence="1">
    <location>
        <begin position="317"/>
        <end position="348"/>
    </location>
</feature>
<dbReference type="Gene3D" id="3.30.200.20">
    <property type="entry name" value="Phosphorylase Kinase, domain 1"/>
    <property type="match status" value="1"/>
</dbReference>
<name>A0ABW2CVJ0_9ACTN</name>
<dbReference type="InterPro" id="IPR000914">
    <property type="entry name" value="SBP_5_dom"/>
</dbReference>
<gene>
    <name evidence="3" type="ORF">ACFQKB_33075</name>
</gene>
<dbReference type="InterPro" id="IPR008271">
    <property type="entry name" value="Ser/Thr_kinase_AS"/>
</dbReference>
<evidence type="ECO:0000259" key="2">
    <source>
        <dbReference type="PROSITE" id="PS50011"/>
    </source>
</evidence>
<dbReference type="EMBL" id="JBHSXS010000029">
    <property type="protein sequence ID" value="MFC6884633.1"/>
    <property type="molecule type" value="Genomic_DNA"/>
</dbReference>
<dbReference type="InterPro" id="IPR000719">
    <property type="entry name" value="Prot_kinase_dom"/>
</dbReference>
<keyword evidence="4" id="KW-1185">Reference proteome</keyword>
<feature type="compositionally biased region" description="Polar residues" evidence="1">
    <location>
        <begin position="370"/>
        <end position="386"/>
    </location>
</feature>
<dbReference type="Gene3D" id="3.10.105.10">
    <property type="entry name" value="Dipeptide-binding Protein, Domain 3"/>
    <property type="match status" value="1"/>
</dbReference>
<protein>
    <submittedName>
        <fullName evidence="3">ABC transporter substrate-binding protein</fullName>
    </submittedName>
</protein>
<proteinExistence type="predicted"/>
<dbReference type="Gene3D" id="3.40.190.10">
    <property type="entry name" value="Periplasmic binding protein-like II"/>
    <property type="match status" value="1"/>
</dbReference>
<dbReference type="Pfam" id="PF00496">
    <property type="entry name" value="SBP_bac_5"/>
    <property type="match status" value="1"/>
</dbReference>
<feature type="region of interest" description="Disordered" evidence="1">
    <location>
        <begin position="314"/>
        <end position="407"/>
    </location>
</feature>
<dbReference type="PROSITE" id="PS50011">
    <property type="entry name" value="PROTEIN_KINASE_DOM"/>
    <property type="match status" value="1"/>
</dbReference>
<dbReference type="InterPro" id="IPR011009">
    <property type="entry name" value="Kinase-like_dom_sf"/>
</dbReference>
<evidence type="ECO:0000313" key="4">
    <source>
        <dbReference type="Proteomes" id="UP001596380"/>
    </source>
</evidence>
<dbReference type="CDD" id="cd00995">
    <property type="entry name" value="PBP2_NikA_DppA_OppA_like"/>
    <property type="match status" value="1"/>
</dbReference>
<dbReference type="Proteomes" id="UP001596380">
    <property type="component" value="Unassembled WGS sequence"/>
</dbReference>